<dbReference type="AlphaFoldDB" id="A0AB39PZM3"/>
<keyword evidence="2" id="KW-0732">Signal</keyword>
<feature type="signal peptide" evidence="2">
    <location>
        <begin position="1"/>
        <end position="30"/>
    </location>
</feature>
<dbReference type="RefSeq" id="WP_369170834.1">
    <property type="nucleotide sequence ID" value="NZ_CP163439.1"/>
</dbReference>
<organism evidence="3">
    <name type="scientific">Streptomyces sp. R28</name>
    <dbReference type="NCBI Taxonomy" id="3238628"/>
    <lineage>
        <taxon>Bacteria</taxon>
        <taxon>Bacillati</taxon>
        <taxon>Actinomycetota</taxon>
        <taxon>Actinomycetes</taxon>
        <taxon>Kitasatosporales</taxon>
        <taxon>Streptomycetaceae</taxon>
        <taxon>Streptomyces</taxon>
    </lineage>
</organism>
<protein>
    <submittedName>
        <fullName evidence="3">Signal peptide protein</fullName>
    </submittedName>
</protein>
<name>A0AB39PZM3_9ACTN</name>
<feature type="chain" id="PRO_5044335172" evidence="2">
    <location>
        <begin position="31"/>
        <end position="171"/>
    </location>
</feature>
<reference evidence="3" key="1">
    <citation type="submission" date="2024-07" db="EMBL/GenBank/DDBJ databases">
        <authorList>
            <person name="Yu S.T."/>
        </authorList>
    </citation>
    <scope>NUCLEOTIDE SEQUENCE</scope>
    <source>
        <strain evidence="3">R28</strain>
    </source>
</reference>
<evidence type="ECO:0000256" key="1">
    <source>
        <dbReference type="SAM" id="MobiDB-lite"/>
    </source>
</evidence>
<evidence type="ECO:0000313" key="3">
    <source>
        <dbReference type="EMBL" id="XDQ36297.1"/>
    </source>
</evidence>
<feature type="compositionally biased region" description="Low complexity" evidence="1">
    <location>
        <begin position="27"/>
        <end position="50"/>
    </location>
</feature>
<feature type="region of interest" description="Disordered" evidence="1">
    <location>
        <begin position="27"/>
        <end position="52"/>
    </location>
</feature>
<gene>
    <name evidence="3" type="ORF">AB5J49_24785</name>
</gene>
<proteinExistence type="predicted"/>
<evidence type="ECO:0000256" key="2">
    <source>
        <dbReference type="SAM" id="SignalP"/>
    </source>
</evidence>
<dbReference type="EMBL" id="CP163439">
    <property type="protein sequence ID" value="XDQ36297.1"/>
    <property type="molecule type" value="Genomic_DNA"/>
</dbReference>
<accession>A0AB39PZM3</accession>
<sequence>MSLKNSRPRVAALALMVALAGLAAAGPAAAATPQTQTTTATSAPTSRTPAIPTEFVDLPTSTLVADNAGHEVTLTYRNASSADRTVAPQLLVESPDAGPFLNPTDIRVERRTATGCWEAVNLGSQTGTLFTDLTTAQRTLHAGDTLTEVYRVTTLDPAAEGTVHPRLALFG</sequence>